<reference evidence="2 3" key="1">
    <citation type="submission" date="2017-09" db="EMBL/GenBank/DDBJ databases">
        <authorList>
            <person name="Ehlers B."/>
            <person name="Leendertz F.H."/>
        </authorList>
    </citation>
    <scope>NUCLEOTIDE SEQUENCE [LARGE SCALE GENOMIC DNA]</scope>
    <source>
        <strain evidence="2 3">DSM 27208</strain>
    </source>
</reference>
<keyword evidence="3" id="KW-1185">Reference proteome</keyword>
<evidence type="ECO:0000313" key="3">
    <source>
        <dbReference type="Proteomes" id="UP000219453"/>
    </source>
</evidence>
<proteinExistence type="predicted"/>
<dbReference type="AlphaFoldDB" id="A0A285NT71"/>
<feature type="transmembrane region" description="Helical" evidence="1">
    <location>
        <begin position="20"/>
        <end position="38"/>
    </location>
</feature>
<name>A0A285NT71_NATPI</name>
<gene>
    <name evidence="2" type="ORF">SAMN06269185_1704</name>
</gene>
<feature type="transmembrane region" description="Helical" evidence="1">
    <location>
        <begin position="44"/>
        <end position="62"/>
    </location>
</feature>
<dbReference type="EMBL" id="OBEJ01000002">
    <property type="protein sequence ID" value="SNZ12408.1"/>
    <property type="molecule type" value="Genomic_DNA"/>
</dbReference>
<accession>A0A285NT71</accession>
<keyword evidence="1" id="KW-1133">Transmembrane helix</keyword>
<sequence>MSQTMSERETDVTADAGTDVALLASVASIAMSWYAFFVRDDRELGLFVGLWAPTILAIANHFKQRQFEQRLKMIPVAPSASNVRETIEDLLRSSQ</sequence>
<keyword evidence="1" id="KW-0472">Membrane</keyword>
<organism evidence="2 3">
    <name type="scientific">Natronoarchaeum philippinense</name>
    <dbReference type="NCBI Taxonomy" id="558529"/>
    <lineage>
        <taxon>Archaea</taxon>
        <taxon>Methanobacteriati</taxon>
        <taxon>Methanobacteriota</taxon>
        <taxon>Stenosarchaea group</taxon>
        <taxon>Halobacteria</taxon>
        <taxon>Halobacteriales</taxon>
        <taxon>Natronoarchaeaceae</taxon>
    </lineage>
</organism>
<keyword evidence="1" id="KW-0812">Transmembrane</keyword>
<evidence type="ECO:0000256" key="1">
    <source>
        <dbReference type="SAM" id="Phobius"/>
    </source>
</evidence>
<dbReference type="Proteomes" id="UP000219453">
    <property type="component" value="Unassembled WGS sequence"/>
</dbReference>
<evidence type="ECO:0000313" key="2">
    <source>
        <dbReference type="EMBL" id="SNZ12408.1"/>
    </source>
</evidence>
<protein>
    <submittedName>
        <fullName evidence="2">Uncharacterized protein</fullName>
    </submittedName>
</protein>